<evidence type="ECO:0000313" key="3">
    <source>
        <dbReference type="Proteomes" id="UP000067434"/>
    </source>
</evidence>
<dbReference type="Proteomes" id="UP000067434">
    <property type="component" value="Chromosome"/>
</dbReference>
<protein>
    <recommendedName>
        <fullName evidence="1">Transcobalamin-like C-terminal domain-containing protein</fullName>
    </recommendedName>
</protein>
<reference evidence="2 3" key="1">
    <citation type="journal article" date="2015" name="Stand. Genomic Sci.">
        <title>Complete genome sequence of and proposal of Thermofilum uzonense sp. nov. a novel hyperthermophilic crenarchaeon and emended description of the genus Thermofilum.</title>
        <authorList>
            <person name="Toshchakov S.V."/>
            <person name="Korzhenkov A.A."/>
            <person name="Samarov N.I."/>
            <person name="Mazunin I.O."/>
            <person name="Mozhey O.I."/>
            <person name="Shmyr I.S."/>
            <person name="Derbikova K.S."/>
            <person name="Taranov E.A."/>
            <person name="Dominova I.N."/>
            <person name="Bonch-Osmolovskaya E.A."/>
            <person name="Patrushev M.V."/>
            <person name="Podosokorskaya O.A."/>
            <person name="Kublanov I.V."/>
        </authorList>
    </citation>
    <scope>NUCLEOTIDE SEQUENCE [LARGE SCALE GENOMIC DNA]</scope>
    <source>
        <strain evidence="2 3">1807-2</strain>
    </source>
</reference>
<evidence type="ECO:0000313" key="2">
    <source>
        <dbReference type="EMBL" id="AKG38203.1"/>
    </source>
</evidence>
<dbReference type="Gene3D" id="2.170.130.30">
    <property type="match status" value="1"/>
</dbReference>
<dbReference type="KEGG" id="thf:MA03_01345"/>
<dbReference type="HOGENOM" id="CLU_1691628_0_0_2"/>
<keyword evidence="3" id="KW-1185">Reference proteome</keyword>
<dbReference type="STRING" id="1550241.MA03_01345"/>
<name>A0A0F7FHC3_9CREN</name>
<gene>
    <name evidence="2" type="ORF">MA03_01345</name>
</gene>
<evidence type="ECO:0000259" key="1">
    <source>
        <dbReference type="Pfam" id="PF14478"/>
    </source>
</evidence>
<dbReference type="AlphaFoldDB" id="A0A0F7FHC3"/>
<sequence length="155" mass="17507">MFLVSINKNQILLLVLLIWALIATSIASYLYLENQSLSRELSVIGNKYVRVNIGIVYGNGTRTWYNGTLLPRGATALTALVTVARVEYKLGSWGAYVTSVNGVQENIISKSEGYSWMWYRYDPNKGELVPGEVASDKYKLADGDVIVWSYEHWKF</sequence>
<dbReference type="EMBL" id="CP009961">
    <property type="protein sequence ID" value="AKG38203.1"/>
    <property type="molecule type" value="Genomic_DNA"/>
</dbReference>
<dbReference type="InterPro" id="IPR027954">
    <property type="entry name" value="Transcobalamin-like_C"/>
</dbReference>
<proteinExistence type="predicted"/>
<organism evidence="2 3">
    <name type="scientific">Infirmifilum uzonense</name>
    <dbReference type="NCBI Taxonomy" id="1550241"/>
    <lineage>
        <taxon>Archaea</taxon>
        <taxon>Thermoproteota</taxon>
        <taxon>Thermoprotei</taxon>
        <taxon>Thermofilales</taxon>
        <taxon>Thermofilaceae</taxon>
        <taxon>Infirmifilum</taxon>
    </lineage>
</organism>
<feature type="domain" description="Transcobalamin-like C-terminal" evidence="1">
    <location>
        <begin position="73"/>
        <end position="151"/>
    </location>
</feature>
<accession>A0A0F7FHC3</accession>
<dbReference type="PATRIC" id="fig|1550241.5.peg.276"/>
<dbReference type="Pfam" id="PF14478">
    <property type="entry name" value="DUF4430"/>
    <property type="match status" value="1"/>
</dbReference>